<name>A0ACC3NTK9_9PEZI</name>
<dbReference type="Proteomes" id="UP001281147">
    <property type="component" value="Unassembled WGS sequence"/>
</dbReference>
<dbReference type="EMBL" id="JAUTXU010000012">
    <property type="protein sequence ID" value="KAK3722748.1"/>
    <property type="molecule type" value="Genomic_DNA"/>
</dbReference>
<organism evidence="1 2">
    <name type="scientific">Vermiconidia calcicola</name>
    <dbReference type="NCBI Taxonomy" id="1690605"/>
    <lineage>
        <taxon>Eukaryota</taxon>
        <taxon>Fungi</taxon>
        <taxon>Dikarya</taxon>
        <taxon>Ascomycota</taxon>
        <taxon>Pezizomycotina</taxon>
        <taxon>Dothideomycetes</taxon>
        <taxon>Dothideomycetidae</taxon>
        <taxon>Mycosphaerellales</taxon>
        <taxon>Extremaceae</taxon>
        <taxon>Vermiconidia</taxon>
    </lineage>
</organism>
<reference evidence="1" key="1">
    <citation type="submission" date="2023-07" db="EMBL/GenBank/DDBJ databases">
        <title>Black Yeasts Isolated from many extreme environments.</title>
        <authorList>
            <person name="Coleine C."/>
            <person name="Stajich J.E."/>
            <person name="Selbmann L."/>
        </authorList>
    </citation>
    <scope>NUCLEOTIDE SEQUENCE</scope>
    <source>
        <strain evidence="1">CCFEE 5714</strain>
    </source>
</reference>
<comment type="caution">
    <text evidence="1">The sequence shown here is derived from an EMBL/GenBank/DDBJ whole genome shotgun (WGS) entry which is preliminary data.</text>
</comment>
<accession>A0ACC3NTK9</accession>
<proteinExistence type="predicted"/>
<keyword evidence="2" id="KW-1185">Reference proteome</keyword>
<evidence type="ECO:0000313" key="2">
    <source>
        <dbReference type="Proteomes" id="UP001281147"/>
    </source>
</evidence>
<gene>
    <name evidence="1" type="ORF">LTR37_002320</name>
</gene>
<protein>
    <submittedName>
        <fullName evidence="1">Uncharacterized protein</fullName>
    </submittedName>
</protein>
<evidence type="ECO:0000313" key="1">
    <source>
        <dbReference type="EMBL" id="KAK3722748.1"/>
    </source>
</evidence>
<sequence>MHLSFLISLFAILNVAQSIDFINPGPSGDDSEYALNPSYPYGSNLNIQWSPTNRVISLVMYQQTQNAEFEYIFQNKRGLSSYSWDITTTKSLDVSRIFFLEIFIRGQTAPAAFSHYFNVTGGPESAVASSSSATPTSSLSSATTYQPTSPTTGLTAPASVTSAASSPSPDEGGLSTGAKVGLGVAIPVAVIAGLLAGWWFFARKRKSNKPSETQHAQSEPVRYDQSQPGWHDQSQPVMQEYYKPVEMQSHQDAMPYYKPLQPQSHELDSIRNPAELAGDNHGK</sequence>